<reference evidence="4" key="1">
    <citation type="submission" date="2018-02" db="EMBL/GenBank/DDBJ databases">
        <authorList>
            <person name="Cohen D.B."/>
            <person name="Kent A.D."/>
        </authorList>
    </citation>
    <scope>NUCLEOTIDE SEQUENCE</scope>
</reference>
<dbReference type="EMBL" id="OIVN01001522">
    <property type="protein sequence ID" value="SPC94893.1"/>
    <property type="molecule type" value="Genomic_DNA"/>
</dbReference>
<evidence type="ECO:0000259" key="3">
    <source>
        <dbReference type="PROSITE" id="PS50878"/>
    </source>
</evidence>
<evidence type="ECO:0000256" key="2">
    <source>
        <dbReference type="SAM" id="Phobius"/>
    </source>
</evidence>
<proteinExistence type="predicted"/>
<evidence type="ECO:0000256" key="1">
    <source>
        <dbReference type="SAM" id="MobiDB-lite"/>
    </source>
</evidence>
<evidence type="ECO:0000313" key="4">
    <source>
        <dbReference type="EMBL" id="SPC94893.1"/>
    </source>
</evidence>
<keyword evidence="2" id="KW-0812">Transmembrane</keyword>
<gene>
    <name evidence="4" type="ORF">FSB_LOCUS22775</name>
</gene>
<feature type="domain" description="Reverse transcriptase" evidence="3">
    <location>
        <begin position="439"/>
        <end position="597"/>
    </location>
</feature>
<protein>
    <recommendedName>
        <fullName evidence="3">Reverse transcriptase domain-containing protein</fullName>
    </recommendedName>
</protein>
<dbReference type="PANTHER" id="PTHR46890">
    <property type="entry name" value="NON-LTR RETROLELEMENT REVERSE TRANSCRIPTASE-LIKE PROTEIN-RELATED"/>
    <property type="match status" value="1"/>
</dbReference>
<dbReference type="PANTHER" id="PTHR46890:SF50">
    <property type="entry name" value="RNA-DIRECTED DNA POLYMERASE, EUKARYOTA, REVERSE TRANSCRIPTASE ZINC-BINDING DOMAIN PROTEIN-RELATED"/>
    <property type="match status" value="1"/>
</dbReference>
<dbReference type="SUPFAM" id="SSF56672">
    <property type="entry name" value="DNA/RNA polymerases"/>
    <property type="match status" value="1"/>
</dbReference>
<accession>A0A2N9G5V8</accession>
<dbReference type="InterPro" id="IPR000477">
    <property type="entry name" value="RT_dom"/>
</dbReference>
<organism evidence="4">
    <name type="scientific">Fagus sylvatica</name>
    <name type="common">Beechnut</name>
    <dbReference type="NCBI Taxonomy" id="28930"/>
    <lineage>
        <taxon>Eukaryota</taxon>
        <taxon>Viridiplantae</taxon>
        <taxon>Streptophyta</taxon>
        <taxon>Embryophyta</taxon>
        <taxon>Tracheophyta</taxon>
        <taxon>Spermatophyta</taxon>
        <taxon>Magnoliopsida</taxon>
        <taxon>eudicotyledons</taxon>
        <taxon>Gunneridae</taxon>
        <taxon>Pentapetalae</taxon>
        <taxon>rosids</taxon>
        <taxon>fabids</taxon>
        <taxon>Fagales</taxon>
        <taxon>Fagaceae</taxon>
        <taxon>Fagus</taxon>
    </lineage>
</organism>
<name>A0A2N9G5V8_FAGSY</name>
<dbReference type="AlphaFoldDB" id="A0A2N9G5V8"/>
<sequence length="597" mass="68267">MDATKGIFCSGDGETVDHLLSYCSVANEVWSFVFRSFGVAWVLLGSVVELLFGWRNWFGNHFSDVWNLVPLCLMWTVWWERNRCTFEDMESFVSQIIESAEDIHRFPGRGRTLGANQSQTVSADNSDSNLQARLLDNGSLDHLSDMAATGTRQQLSDARRPAADNTSVGVPPRHQGSVASDEEIQKLVSMGFEKHGRRPFRFENMWLKSEGFLPKVKGWWESYTFQGSPSFVVASKLKALKRDLKIWNEEEFGNIDGRKSSLSVIVKNLDEIEDERNLSDIERAQRDQAKAELEKTLLMEEICWRQKSRSLWLKEGDKNTKFFHRIANSHRRKNSIGQLEVDGETIIDTTEINTKIVNFYNNLFTEVRVRRPTLDNLPFSNIDSEEAEGLEKAFNEEEVFEAVQSMNGDKAPGPNGFSLAFFQFYWSVVKGDIMQIFHHFYTYGTFTKSINATFIALIPKKPGFVEIKDFKPISLVTGIYKIMAKVLANRLKMVLGKVVSAPQNAFVQGRQILDSVLISNECLDSRLKSGDPRVLCKLDLEKAYDHVNWGFLIYMLRRCGLNQRWCRWIYMCISTARFLVLVNGTPCGFFASSRGLR</sequence>
<dbReference type="InterPro" id="IPR043502">
    <property type="entry name" value="DNA/RNA_pol_sf"/>
</dbReference>
<keyword evidence="2" id="KW-1133">Transmembrane helix</keyword>
<feature type="transmembrane region" description="Helical" evidence="2">
    <location>
        <begin position="32"/>
        <end position="54"/>
    </location>
</feature>
<dbReference type="Pfam" id="PF00078">
    <property type="entry name" value="RVT_1"/>
    <property type="match status" value="1"/>
</dbReference>
<feature type="region of interest" description="Disordered" evidence="1">
    <location>
        <begin position="150"/>
        <end position="180"/>
    </location>
</feature>
<dbReference type="InterPro" id="IPR052343">
    <property type="entry name" value="Retrotransposon-Effector_Assoc"/>
</dbReference>
<keyword evidence="2" id="KW-0472">Membrane</keyword>
<dbReference type="PROSITE" id="PS50878">
    <property type="entry name" value="RT_POL"/>
    <property type="match status" value="1"/>
</dbReference>
<dbReference type="Gene3D" id="1.10.8.10">
    <property type="entry name" value="DNA helicase RuvA subunit, C-terminal domain"/>
    <property type="match status" value="1"/>
</dbReference>